<dbReference type="InterPro" id="IPR007296">
    <property type="entry name" value="DUF403"/>
</dbReference>
<proteinExistence type="predicted"/>
<organism evidence="2 3">
    <name type="scientific">Parazoarcus communis</name>
    <dbReference type="NCBI Taxonomy" id="41977"/>
    <lineage>
        <taxon>Bacteria</taxon>
        <taxon>Pseudomonadati</taxon>
        <taxon>Pseudomonadota</taxon>
        <taxon>Betaproteobacteria</taxon>
        <taxon>Rhodocyclales</taxon>
        <taxon>Zoogloeaceae</taxon>
        <taxon>Parazoarcus</taxon>
    </lineage>
</organism>
<dbReference type="InterPro" id="IPR051680">
    <property type="entry name" value="ATP-dep_Glu-Cys_Ligase-2"/>
</dbReference>
<dbReference type="Pfam" id="PF04168">
    <property type="entry name" value="Alpha-E"/>
    <property type="match status" value="1"/>
</dbReference>
<dbReference type="PANTHER" id="PTHR34595:SF7">
    <property type="entry name" value="SLL1039 PROTEIN"/>
    <property type="match status" value="1"/>
</dbReference>
<protein>
    <recommendedName>
        <fullName evidence="1">DUF403 domain-containing protein</fullName>
    </recommendedName>
</protein>
<name>A0A2U8GR70_9RHOO</name>
<dbReference type="RefSeq" id="WP_108949388.1">
    <property type="nucleotide sequence ID" value="NZ_CP022187.1"/>
</dbReference>
<dbReference type="KEGG" id="acom:CEW83_11045"/>
<sequence>MLSRVAENLYWMGRYMERAEDTARLIQVSRHVMLDFPGTANLGWSSLINITGSDELFNEHYGKRDEASVLAFLCADRRYSGSIVSALAAARENLRTTREVMPREVWEEVNQLYHAVSEQASQGISVRRMDGFLKTVIRGCQTITGMIIGTLSHTPARTFCGMGCYLERADMTTRTLDVRSANLLPRAPGDLTPFENLQWMGVLKSLSAYQMYRQHVRHRVRGPEVVRFILNDPLFPRSVKRCLMDLHRNMYTLPRNDAARAVVTALQDRFDSVDTDWLAGSPDDLHRFVDDLQVGIGEIHDVIKSTWFGGVDEPAPVIED</sequence>
<accession>A0A2U8GR70</accession>
<evidence type="ECO:0000259" key="1">
    <source>
        <dbReference type="Pfam" id="PF04168"/>
    </source>
</evidence>
<dbReference type="AlphaFoldDB" id="A0A2U8GR70"/>
<dbReference type="EMBL" id="CP022187">
    <property type="protein sequence ID" value="AWI75683.1"/>
    <property type="molecule type" value="Genomic_DNA"/>
</dbReference>
<evidence type="ECO:0000313" key="3">
    <source>
        <dbReference type="Proteomes" id="UP000244930"/>
    </source>
</evidence>
<reference evidence="2 3" key="1">
    <citation type="submission" date="2017-06" db="EMBL/GenBank/DDBJ databases">
        <title>Azoarcus.</title>
        <authorList>
            <person name="Woo J.-H."/>
            <person name="Kim H.-S."/>
        </authorList>
    </citation>
    <scope>NUCLEOTIDE SEQUENCE [LARGE SCALE GENOMIC DNA]</scope>
    <source>
        <strain evidence="2 3">TSPY31</strain>
    </source>
</reference>
<feature type="domain" description="DUF403" evidence="1">
    <location>
        <begin position="1"/>
        <end position="308"/>
    </location>
</feature>
<evidence type="ECO:0000313" key="2">
    <source>
        <dbReference type="EMBL" id="AWI75683.1"/>
    </source>
</evidence>
<dbReference type="Proteomes" id="UP000244930">
    <property type="component" value="Chromosome"/>
</dbReference>
<keyword evidence="3" id="KW-1185">Reference proteome</keyword>
<gene>
    <name evidence="2" type="ORF">CEW83_11045</name>
</gene>
<dbReference type="PANTHER" id="PTHR34595">
    <property type="entry name" value="BLR5612 PROTEIN"/>
    <property type="match status" value="1"/>
</dbReference>